<feature type="region of interest" description="Disordered" evidence="1">
    <location>
        <begin position="129"/>
        <end position="160"/>
    </location>
</feature>
<evidence type="ECO:0000313" key="3">
    <source>
        <dbReference type="Proteomes" id="UP000094960"/>
    </source>
</evidence>
<feature type="compositionally biased region" description="Low complexity" evidence="1">
    <location>
        <begin position="133"/>
        <end position="160"/>
    </location>
</feature>
<dbReference type="EMBL" id="CP017248">
    <property type="protein sequence ID" value="AOR31058.1"/>
    <property type="molecule type" value="Genomic_DNA"/>
</dbReference>
<dbReference type="AlphaFoldDB" id="A0A1D7Y627"/>
<sequence length="160" mass="16587">MLVDPTQLLDDCERAWREAGEPPAGGLEPAAAVRTALVLEALVAYRLLADHSDLPRDTVFARWPACAVHTVALADGPELPCLVAEAHARVLAARPDLGAHGAAPESAGEWSRAAHEAARSLGWTWHAPTVPTAADDPVAPSRSASPPPSSVSAPARAACC</sequence>
<protein>
    <submittedName>
        <fullName evidence="2">Uncharacterized protein</fullName>
    </submittedName>
</protein>
<reference evidence="3" key="1">
    <citation type="submission" date="2016-09" db="EMBL/GenBank/DDBJ databases">
        <title>Streptomyces puniciscabiei strain:TW1S1 Genome sequencing and assembly.</title>
        <authorList>
            <person name="Kim M.-K."/>
            <person name="Kim S.B."/>
        </authorList>
    </citation>
    <scope>NUCLEOTIDE SEQUENCE [LARGE SCALE GENOMIC DNA]</scope>
    <source>
        <strain evidence="3">TW1S1</strain>
    </source>
</reference>
<dbReference type="Proteomes" id="UP000094960">
    <property type="component" value="Chromosome"/>
</dbReference>
<keyword evidence="3" id="KW-1185">Reference proteome</keyword>
<organism evidence="2 3">
    <name type="scientific">Streptomyces fodineus</name>
    <dbReference type="NCBI Taxonomy" id="1904616"/>
    <lineage>
        <taxon>Bacteria</taxon>
        <taxon>Bacillati</taxon>
        <taxon>Actinomycetota</taxon>
        <taxon>Actinomycetes</taxon>
        <taxon>Kitasatosporales</taxon>
        <taxon>Streptomycetaceae</taxon>
        <taxon>Streptomyces</taxon>
    </lineage>
</organism>
<accession>A0A1D7Y627</accession>
<name>A0A1D7Y627_9ACTN</name>
<dbReference type="KEGG" id="spun:BFF78_08400"/>
<gene>
    <name evidence="2" type="ORF">BFF78_08400</name>
</gene>
<evidence type="ECO:0000313" key="2">
    <source>
        <dbReference type="EMBL" id="AOR31058.1"/>
    </source>
</evidence>
<evidence type="ECO:0000256" key="1">
    <source>
        <dbReference type="SAM" id="MobiDB-lite"/>
    </source>
</evidence>
<proteinExistence type="predicted"/>
<dbReference type="RefSeq" id="WP_069777706.1">
    <property type="nucleotide sequence ID" value="NZ_CP017248.1"/>
</dbReference>